<dbReference type="SUPFAM" id="SSF53474">
    <property type="entry name" value="alpha/beta-Hydrolases"/>
    <property type="match status" value="1"/>
</dbReference>
<dbReference type="Pfam" id="PF01764">
    <property type="entry name" value="Lipase_3"/>
    <property type="match status" value="1"/>
</dbReference>
<reference evidence="7 8" key="1">
    <citation type="journal article" date="2020" name="ISME J.">
        <title>Uncovering the hidden diversity of litter-decomposition mechanisms in mushroom-forming fungi.</title>
        <authorList>
            <person name="Floudas D."/>
            <person name="Bentzer J."/>
            <person name="Ahren D."/>
            <person name="Johansson T."/>
            <person name="Persson P."/>
            <person name="Tunlid A."/>
        </authorList>
    </citation>
    <scope>NUCLEOTIDE SEQUENCE [LARGE SCALE GENOMIC DNA]</scope>
    <source>
        <strain evidence="7 8">CBS 175.51</strain>
    </source>
</reference>
<comment type="caution">
    <text evidence="7">The sequence shown here is derived from an EMBL/GenBank/DDBJ whole genome shotgun (WGS) entry which is preliminary data.</text>
</comment>
<dbReference type="AlphaFoldDB" id="A0A8H5FKA9"/>
<organism evidence="7 8">
    <name type="scientific">Ephemerocybe angulata</name>
    <dbReference type="NCBI Taxonomy" id="980116"/>
    <lineage>
        <taxon>Eukaryota</taxon>
        <taxon>Fungi</taxon>
        <taxon>Dikarya</taxon>
        <taxon>Basidiomycota</taxon>
        <taxon>Agaricomycotina</taxon>
        <taxon>Agaricomycetes</taxon>
        <taxon>Agaricomycetidae</taxon>
        <taxon>Agaricales</taxon>
        <taxon>Agaricineae</taxon>
        <taxon>Psathyrellaceae</taxon>
        <taxon>Ephemerocybe</taxon>
    </lineage>
</organism>
<dbReference type="OrthoDB" id="426718at2759"/>
<dbReference type="PANTHER" id="PTHR45856">
    <property type="entry name" value="ALPHA/BETA-HYDROLASES SUPERFAMILY PROTEIN"/>
    <property type="match status" value="1"/>
</dbReference>
<feature type="region of interest" description="Disordered" evidence="5">
    <location>
        <begin position="38"/>
        <end position="91"/>
    </location>
</feature>
<evidence type="ECO:0000313" key="8">
    <source>
        <dbReference type="Proteomes" id="UP000541558"/>
    </source>
</evidence>
<dbReference type="GO" id="GO:0006629">
    <property type="term" value="P:lipid metabolic process"/>
    <property type="evidence" value="ECO:0007669"/>
    <property type="project" value="InterPro"/>
</dbReference>
<proteinExistence type="inferred from homology"/>
<dbReference type="InterPro" id="IPR051218">
    <property type="entry name" value="Sec_MonoDiacylglyc_Lipase"/>
</dbReference>
<dbReference type="Gene3D" id="3.40.50.1820">
    <property type="entry name" value="alpha/beta hydrolase"/>
    <property type="match status" value="1"/>
</dbReference>
<feature type="domain" description="Fungal lipase-type" evidence="6">
    <location>
        <begin position="256"/>
        <end position="410"/>
    </location>
</feature>
<evidence type="ECO:0000313" key="7">
    <source>
        <dbReference type="EMBL" id="KAF5340315.1"/>
    </source>
</evidence>
<evidence type="ECO:0000256" key="4">
    <source>
        <dbReference type="ARBA" id="ARBA00048461"/>
    </source>
</evidence>
<protein>
    <recommendedName>
        <fullName evidence="6">Fungal lipase-type domain-containing protein</fullName>
    </recommendedName>
</protein>
<feature type="compositionally biased region" description="Low complexity" evidence="5">
    <location>
        <begin position="62"/>
        <end position="78"/>
    </location>
</feature>
<evidence type="ECO:0000256" key="2">
    <source>
        <dbReference type="ARBA" id="ARBA00043996"/>
    </source>
</evidence>
<sequence length="515" mass="57151">MFMSMSMKPRTKSAGSLPPSEEPVFSPQWWMGATEELLPDSPIQAPRASGEVHAISLKTTVSRPNSASSSPRASLSSESKSKTADSINEFGTLDPSPYSEATFHQFVTMKKGSLKLNTFKRTHKKTSSRDSEQLGGTVTSSTDSERQMYAQERLDNFRWLSKLLGSYADCDPLTEKDEVDHKTAAKVYDICQFAELVYSAVPVELLVKHSKALEEADILQEYRHALGDSIFVGSVNGAKTDLTAYVVFRRSTGQLVVSISGTSKPKHMVQNLRAVRTIWPGLPSSEHVDRTAKDSIPTVHSGFLTLYRDIKSDLEQCIGDGIAAHHPAELVITGHSMGGSVAHLLSMDLLGPNLTIEIPKKMTLATFGAPRTGNAVLVQHFRKLVREYKGQFEEYSVKGYNDGVVSVPPRSLGYVHFCQRPIYAFRRKMYWVPDGQSEASLFHVENSDADVSQENSFPRGGHNYYGRDLEGMRRTLEGLHAAGFPEKPDWQSQFWKDARKGGDLDRAKTKDSLKP</sequence>
<evidence type="ECO:0000256" key="1">
    <source>
        <dbReference type="ARBA" id="ARBA00023157"/>
    </source>
</evidence>
<gene>
    <name evidence="7" type="ORF">D9611_007807</name>
</gene>
<comment type="catalytic activity">
    <reaction evidence="3">
        <text>a diacylglycerol + H2O = a monoacylglycerol + a fatty acid + H(+)</text>
        <dbReference type="Rhea" id="RHEA:32731"/>
        <dbReference type="ChEBI" id="CHEBI:15377"/>
        <dbReference type="ChEBI" id="CHEBI:15378"/>
        <dbReference type="ChEBI" id="CHEBI:17408"/>
        <dbReference type="ChEBI" id="CHEBI:18035"/>
        <dbReference type="ChEBI" id="CHEBI:28868"/>
    </reaction>
</comment>
<dbReference type="EMBL" id="JAACJK010000004">
    <property type="protein sequence ID" value="KAF5340315.1"/>
    <property type="molecule type" value="Genomic_DNA"/>
</dbReference>
<feature type="region of interest" description="Disordered" evidence="5">
    <location>
        <begin position="1"/>
        <end position="26"/>
    </location>
</feature>
<keyword evidence="8" id="KW-1185">Reference proteome</keyword>
<evidence type="ECO:0000259" key="6">
    <source>
        <dbReference type="Pfam" id="PF01764"/>
    </source>
</evidence>
<dbReference type="Proteomes" id="UP000541558">
    <property type="component" value="Unassembled WGS sequence"/>
</dbReference>
<dbReference type="PANTHER" id="PTHR45856:SF24">
    <property type="entry name" value="FUNGAL LIPASE-LIKE DOMAIN-CONTAINING PROTEIN"/>
    <property type="match status" value="1"/>
</dbReference>
<dbReference type="CDD" id="cd00519">
    <property type="entry name" value="Lipase_3"/>
    <property type="match status" value="1"/>
</dbReference>
<comment type="similarity">
    <text evidence="2">Belongs to the AB hydrolase superfamily. Lipase family. Class 3 subfamily.</text>
</comment>
<evidence type="ECO:0000256" key="3">
    <source>
        <dbReference type="ARBA" id="ARBA00047591"/>
    </source>
</evidence>
<keyword evidence="1" id="KW-1015">Disulfide bond</keyword>
<evidence type="ECO:0000256" key="5">
    <source>
        <dbReference type="SAM" id="MobiDB-lite"/>
    </source>
</evidence>
<dbReference type="InterPro" id="IPR002921">
    <property type="entry name" value="Fungal_lipase-type"/>
</dbReference>
<name>A0A8H5FKA9_9AGAR</name>
<dbReference type="InterPro" id="IPR029058">
    <property type="entry name" value="AB_hydrolase_fold"/>
</dbReference>
<comment type="catalytic activity">
    <reaction evidence="4">
        <text>a monoacylglycerol + H2O = glycerol + a fatty acid + H(+)</text>
        <dbReference type="Rhea" id="RHEA:15245"/>
        <dbReference type="ChEBI" id="CHEBI:15377"/>
        <dbReference type="ChEBI" id="CHEBI:15378"/>
        <dbReference type="ChEBI" id="CHEBI:17408"/>
        <dbReference type="ChEBI" id="CHEBI:17754"/>
        <dbReference type="ChEBI" id="CHEBI:28868"/>
    </reaction>
</comment>
<feature type="region of interest" description="Disordered" evidence="5">
    <location>
        <begin position="121"/>
        <end position="144"/>
    </location>
</feature>
<accession>A0A8H5FKA9</accession>